<keyword evidence="2" id="KW-1185">Reference proteome</keyword>
<dbReference type="Proteomes" id="UP001148299">
    <property type="component" value="Unassembled WGS sequence"/>
</dbReference>
<sequence>MGPNYVGHRPSRIPNRLLPLEVEELILFTFPWNLIDTLLFFTSHLHFEDRFAFSIPLLNPSRKYILGALIFSTLLQGIS</sequence>
<organism evidence="1 2">
    <name type="scientific">Penicillium brevicompactum</name>
    <dbReference type="NCBI Taxonomy" id="5074"/>
    <lineage>
        <taxon>Eukaryota</taxon>
        <taxon>Fungi</taxon>
        <taxon>Dikarya</taxon>
        <taxon>Ascomycota</taxon>
        <taxon>Pezizomycotina</taxon>
        <taxon>Eurotiomycetes</taxon>
        <taxon>Eurotiomycetidae</taxon>
        <taxon>Eurotiales</taxon>
        <taxon>Aspergillaceae</taxon>
        <taxon>Penicillium</taxon>
    </lineage>
</organism>
<dbReference type="EMBL" id="JAPZBR010000007">
    <property type="protein sequence ID" value="KAJ5346356.1"/>
    <property type="molecule type" value="Genomic_DNA"/>
</dbReference>
<gene>
    <name evidence="1" type="ORF">N7541_008838</name>
</gene>
<proteinExistence type="predicted"/>
<dbReference type="AlphaFoldDB" id="A0A9W9QVD7"/>
<reference evidence="1" key="1">
    <citation type="submission" date="2022-12" db="EMBL/GenBank/DDBJ databases">
        <authorList>
            <person name="Petersen C."/>
        </authorList>
    </citation>
    <scope>NUCLEOTIDE SEQUENCE</scope>
    <source>
        <strain evidence="1">IBT 35675</strain>
    </source>
</reference>
<evidence type="ECO:0000313" key="1">
    <source>
        <dbReference type="EMBL" id="KAJ5346356.1"/>
    </source>
</evidence>
<reference evidence="1" key="2">
    <citation type="journal article" date="2023" name="IMA Fungus">
        <title>Comparative genomic study of the Penicillium genus elucidates a diverse pangenome and 15 lateral gene transfer events.</title>
        <authorList>
            <person name="Petersen C."/>
            <person name="Sorensen T."/>
            <person name="Nielsen M.R."/>
            <person name="Sondergaard T.E."/>
            <person name="Sorensen J.L."/>
            <person name="Fitzpatrick D.A."/>
            <person name="Frisvad J.C."/>
            <person name="Nielsen K.L."/>
        </authorList>
    </citation>
    <scope>NUCLEOTIDE SEQUENCE</scope>
    <source>
        <strain evidence="1">IBT 35675</strain>
    </source>
</reference>
<evidence type="ECO:0000313" key="2">
    <source>
        <dbReference type="Proteomes" id="UP001148299"/>
    </source>
</evidence>
<comment type="caution">
    <text evidence="1">The sequence shown here is derived from an EMBL/GenBank/DDBJ whole genome shotgun (WGS) entry which is preliminary data.</text>
</comment>
<name>A0A9W9QVD7_PENBR</name>
<accession>A0A9W9QVD7</accession>
<protein>
    <submittedName>
        <fullName evidence="1">Uncharacterized protein</fullName>
    </submittedName>
</protein>